<gene>
    <name evidence="7" type="ORF">C1H70_16005</name>
</gene>
<dbReference type="Gene3D" id="3.30.750.24">
    <property type="entry name" value="STAS domain"/>
    <property type="match status" value="1"/>
</dbReference>
<evidence type="ECO:0000256" key="2">
    <source>
        <dbReference type="ARBA" id="ARBA00022692"/>
    </source>
</evidence>
<dbReference type="OrthoDB" id="9769739at2"/>
<dbReference type="Pfam" id="PF01740">
    <property type="entry name" value="STAS"/>
    <property type="match status" value="1"/>
</dbReference>
<dbReference type="GO" id="GO:0055085">
    <property type="term" value="P:transmembrane transport"/>
    <property type="evidence" value="ECO:0007669"/>
    <property type="project" value="InterPro"/>
</dbReference>
<reference evidence="7 8" key="1">
    <citation type="submission" date="2018-01" db="EMBL/GenBank/DDBJ databases">
        <title>Halomonas endophytica sp. nov., isolated from storage liquid in the stems of Populus euphratica.</title>
        <authorList>
            <person name="Chen C."/>
        </authorList>
    </citation>
    <scope>NUCLEOTIDE SEQUENCE [LARGE SCALE GENOMIC DNA]</scope>
    <source>
        <strain evidence="7 8">BZ-SZ-XJ27</strain>
    </source>
</reference>
<proteinExistence type="predicted"/>
<dbReference type="EMBL" id="PNRG01000033">
    <property type="protein sequence ID" value="PMR78267.1"/>
    <property type="molecule type" value="Genomic_DNA"/>
</dbReference>
<organism evidence="7 8">
    <name type="scientific">Halomonas urumqiensis</name>
    <dbReference type="NCBI Taxonomy" id="1684789"/>
    <lineage>
        <taxon>Bacteria</taxon>
        <taxon>Pseudomonadati</taxon>
        <taxon>Pseudomonadota</taxon>
        <taxon>Gammaproteobacteria</taxon>
        <taxon>Oceanospirillales</taxon>
        <taxon>Halomonadaceae</taxon>
        <taxon>Halomonas</taxon>
    </lineage>
</organism>
<feature type="transmembrane region" description="Helical" evidence="5">
    <location>
        <begin position="25"/>
        <end position="45"/>
    </location>
</feature>
<feature type="transmembrane region" description="Helical" evidence="5">
    <location>
        <begin position="52"/>
        <end position="68"/>
    </location>
</feature>
<dbReference type="GO" id="GO:0016020">
    <property type="term" value="C:membrane"/>
    <property type="evidence" value="ECO:0007669"/>
    <property type="project" value="UniProtKB-SubCell"/>
</dbReference>
<evidence type="ECO:0000256" key="3">
    <source>
        <dbReference type="ARBA" id="ARBA00022989"/>
    </source>
</evidence>
<evidence type="ECO:0000313" key="7">
    <source>
        <dbReference type="EMBL" id="PMR78267.1"/>
    </source>
</evidence>
<keyword evidence="4 5" id="KW-0472">Membrane</keyword>
<dbReference type="RefSeq" id="WP_102589332.1">
    <property type="nucleotide sequence ID" value="NZ_BNAE01000001.1"/>
</dbReference>
<feature type="transmembrane region" description="Helical" evidence="5">
    <location>
        <begin position="365"/>
        <end position="387"/>
    </location>
</feature>
<dbReference type="NCBIfam" id="TIGR00815">
    <property type="entry name" value="sulP"/>
    <property type="match status" value="1"/>
</dbReference>
<dbReference type="CDD" id="cd07042">
    <property type="entry name" value="STAS_SulP_like_sulfate_transporter"/>
    <property type="match status" value="1"/>
</dbReference>
<dbReference type="InterPro" id="IPR011547">
    <property type="entry name" value="SLC26A/SulP_dom"/>
</dbReference>
<feature type="transmembrane region" description="Helical" evidence="5">
    <location>
        <begin position="221"/>
        <end position="249"/>
    </location>
</feature>
<evidence type="ECO:0000256" key="5">
    <source>
        <dbReference type="SAM" id="Phobius"/>
    </source>
</evidence>
<feature type="transmembrane region" description="Helical" evidence="5">
    <location>
        <begin position="100"/>
        <end position="123"/>
    </location>
</feature>
<protein>
    <submittedName>
        <fullName evidence="7">Sodium-independent anion transporter</fullName>
    </submittedName>
</protein>
<evidence type="ECO:0000256" key="4">
    <source>
        <dbReference type="ARBA" id="ARBA00023136"/>
    </source>
</evidence>
<sequence length="590" mass="61756">MNPKRYLPILQWLPGYGREPLTRDLLAAVIVTIMLIPQSLAYAMLAGLPPETGLYASIVPLVVYALFGTSRTLAVGPVAVVSLMTAAAVGQIAPQGSPEYLGAALVLALMSGLMLTVMGVARLGFLANFLSHPVISGFITASGLIIAASQLKHVLGVEASGHHLVALLASLAGSLAEVNAPTLAIGLGVLAFLLIARRWLTPTLRRLGVPARPAEMLTKAAPILAVAVTTLATWGMGLDANGVAVVGSVPAGLPPLTLPGFDSGLWRQLFVAALLISIVGFVESVSVGQTLAAKRRQRIDPNQELIGLGTSNIAASFTGGMPVTGGFARSVVNFDAGAETPAAGAFTALGIGLAALLLTPLIAYLPIATLAATIIVAVLSLVDLPAIKRTWDYSRSDAAAMLATILVTMGHGVESGITVGVGLSLALHLYRTSRPHSAVVGRVPGTEHFRNVQRHEVETDEHLSILRVDEGLYFANARYLEDTVMELAARQPGLAHIVLACQAVNVIDASALESLEAINARLKDADVTLHLAEVKGPVMDRLHNTALCRELTGQVFLSTFDAWRALHDERDATQLPSASTSRSTARQAAP</sequence>
<evidence type="ECO:0000256" key="1">
    <source>
        <dbReference type="ARBA" id="ARBA00004141"/>
    </source>
</evidence>
<accession>A0A2N7UCX4</accession>
<feature type="transmembrane region" description="Helical" evidence="5">
    <location>
        <begin position="269"/>
        <end position="293"/>
    </location>
</feature>
<evidence type="ECO:0000313" key="8">
    <source>
        <dbReference type="Proteomes" id="UP000235547"/>
    </source>
</evidence>
<feature type="transmembrane region" description="Helical" evidence="5">
    <location>
        <begin position="340"/>
        <end position="358"/>
    </location>
</feature>
<dbReference type="Proteomes" id="UP000235547">
    <property type="component" value="Unassembled WGS sequence"/>
</dbReference>
<dbReference type="InterPro" id="IPR036513">
    <property type="entry name" value="STAS_dom_sf"/>
</dbReference>
<dbReference type="AlphaFoldDB" id="A0A2N7UCX4"/>
<dbReference type="PANTHER" id="PTHR11814">
    <property type="entry name" value="SULFATE TRANSPORTER"/>
    <property type="match status" value="1"/>
</dbReference>
<dbReference type="InterPro" id="IPR002645">
    <property type="entry name" value="STAS_dom"/>
</dbReference>
<name>A0A2N7UCX4_9GAMM</name>
<feature type="transmembrane region" description="Helical" evidence="5">
    <location>
        <begin position="74"/>
        <end position="93"/>
    </location>
</feature>
<feature type="transmembrane region" description="Helical" evidence="5">
    <location>
        <begin position="129"/>
        <end position="148"/>
    </location>
</feature>
<keyword evidence="3 5" id="KW-1133">Transmembrane helix</keyword>
<dbReference type="SUPFAM" id="SSF52091">
    <property type="entry name" value="SpoIIaa-like"/>
    <property type="match status" value="1"/>
</dbReference>
<evidence type="ECO:0000259" key="6">
    <source>
        <dbReference type="PROSITE" id="PS50801"/>
    </source>
</evidence>
<dbReference type="PROSITE" id="PS50801">
    <property type="entry name" value="STAS"/>
    <property type="match status" value="1"/>
</dbReference>
<keyword evidence="2 5" id="KW-0812">Transmembrane</keyword>
<dbReference type="InterPro" id="IPR001902">
    <property type="entry name" value="SLC26A/SulP_fam"/>
</dbReference>
<dbReference type="Pfam" id="PF00916">
    <property type="entry name" value="Sulfate_transp"/>
    <property type="match status" value="1"/>
</dbReference>
<feature type="transmembrane region" description="Helical" evidence="5">
    <location>
        <begin position="399"/>
        <end position="427"/>
    </location>
</feature>
<feature type="transmembrane region" description="Helical" evidence="5">
    <location>
        <begin position="182"/>
        <end position="200"/>
    </location>
</feature>
<keyword evidence="8" id="KW-1185">Reference proteome</keyword>
<feature type="transmembrane region" description="Helical" evidence="5">
    <location>
        <begin position="305"/>
        <end position="328"/>
    </location>
</feature>
<comment type="caution">
    <text evidence="7">The sequence shown here is derived from an EMBL/GenBank/DDBJ whole genome shotgun (WGS) entry which is preliminary data.</text>
</comment>
<comment type="subcellular location">
    <subcellularLocation>
        <location evidence="1">Membrane</location>
        <topology evidence="1">Multi-pass membrane protein</topology>
    </subcellularLocation>
</comment>
<feature type="domain" description="STAS" evidence="6">
    <location>
        <begin position="453"/>
        <end position="573"/>
    </location>
</feature>